<accession>A0A6A2ZB13</accession>
<name>A0A6A2ZB13_HIBSY</name>
<dbReference type="InterPro" id="IPR001461">
    <property type="entry name" value="Aspartic_peptidase_A1"/>
</dbReference>
<dbReference type="Proteomes" id="UP000436088">
    <property type="component" value="Unassembled WGS sequence"/>
</dbReference>
<evidence type="ECO:0000313" key="3">
    <source>
        <dbReference type="EMBL" id="KAE8688222.1"/>
    </source>
</evidence>
<dbReference type="Pfam" id="PF14543">
    <property type="entry name" value="TAXi_N"/>
    <property type="match status" value="1"/>
</dbReference>
<organism evidence="3 4">
    <name type="scientific">Hibiscus syriacus</name>
    <name type="common">Rose of Sharon</name>
    <dbReference type="NCBI Taxonomy" id="106335"/>
    <lineage>
        <taxon>Eukaryota</taxon>
        <taxon>Viridiplantae</taxon>
        <taxon>Streptophyta</taxon>
        <taxon>Embryophyta</taxon>
        <taxon>Tracheophyta</taxon>
        <taxon>Spermatophyta</taxon>
        <taxon>Magnoliopsida</taxon>
        <taxon>eudicotyledons</taxon>
        <taxon>Gunneridae</taxon>
        <taxon>Pentapetalae</taxon>
        <taxon>rosids</taxon>
        <taxon>malvids</taxon>
        <taxon>Malvales</taxon>
        <taxon>Malvaceae</taxon>
        <taxon>Malvoideae</taxon>
        <taxon>Hibiscus</taxon>
    </lineage>
</organism>
<dbReference type="GO" id="GO:0004190">
    <property type="term" value="F:aspartic-type endopeptidase activity"/>
    <property type="evidence" value="ECO:0007669"/>
    <property type="project" value="InterPro"/>
</dbReference>
<dbReference type="PANTHER" id="PTHR13683">
    <property type="entry name" value="ASPARTYL PROTEASES"/>
    <property type="match status" value="1"/>
</dbReference>
<dbReference type="InterPro" id="IPR001969">
    <property type="entry name" value="Aspartic_peptidase_AS"/>
</dbReference>
<dbReference type="GO" id="GO:0006508">
    <property type="term" value="P:proteolysis"/>
    <property type="evidence" value="ECO:0007669"/>
    <property type="project" value="InterPro"/>
</dbReference>
<evidence type="ECO:0000313" key="4">
    <source>
        <dbReference type="Proteomes" id="UP000436088"/>
    </source>
</evidence>
<dbReference type="EMBL" id="VEPZ02001191">
    <property type="protein sequence ID" value="KAE8688222.1"/>
    <property type="molecule type" value="Genomic_DNA"/>
</dbReference>
<evidence type="ECO:0000259" key="2">
    <source>
        <dbReference type="PROSITE" id="PS51767"/>
    </source>
</evidence>
<dbReference type="InterPro" id="IPR021109">
    <property type="entry name" value="Peptidase_aspartic_dom_sf"/>
</dbReference>
<sequence length="352" mass="38295">METGSSSTCNATFNGTTIGILLLQLVSHKSRKEKGATILEVKHRDHCYGARDRDWNKLLQRRLILDELRVQSLQGRIKNKASAKAQDVSDASGVGLGMLNFIVTVEIGGRKMTVIIDTGSDLTWVQCQPCRSCYDQKEPLFNPSASPSYRVVSCNSSECQSLAFATRNTGTCGENPLTCNYVVSYGDGSYTNGDLAHDHLNLGKSPVEKSVFGCGRNNKGLFGGASGLLGLGRSTISLVSQTSAIFGWFFSYCLPSTETGASGSLVLGGNSSCWWSDTERFKLWKIAMLIDSATIITRLPPAIYKVLKAEFQKQFSSFPTAPAFSILDTCFNLSAYQEVDVPTLKLHFEGNA</sequence>
<keyword evidence="4" id="KW-1185">Reference proteome</keyword>
<reference evidence="3" key="1">
    <citation type="submission" date="2019-09" db="EMBL/GenBank/DDBJ databases">
        <title>Draft genome information of white flower Hibiscus syriacus.</title>
        <authorList>
            <person name="Kim Y.-M."/>
        </authorList>
    </citation>
    <scope>NUCLEOTIDE SEQUENCE [LARGE SCALE GENOMIC DNA]</scope>
    <source>
        <strain evidence="3">YM2019G1</strain>
    </source>
</reference>
<dbReference type="Pfam" id="PF14541">
    <property type="entry name" value="TAXi_C"/>
    <property type="match status" value="1"/>
</dbReference>
<dbReference type="PROSITE" id="PS00141">
    <property type="entry name" value="ASP_PROTEASE"/>
    <property type="match status" value="1"/>
</dbReference>
<proteinExistence type="inferred from homology"/>
<dbReference type="PANTHER" id="PTHR13683:SF827">
    <property type="entry name" value="PEPTIDASE A1 DOMAIN-CONTAINING PROTEIN"/>
    <property type="match status" value="1"/>
</dbReference>
<feature type="domain" description="Peptidase A1" evidence="2">
    <location>
        <begin position="101"/>
        <end position="352"/>
    </location>
</feature>
<protein>
    <submittedName>
        <fullName evidence="3">Pentatricopeptide repeat-containing protein</fullName>
    </submittedName>
</protein>
<gene>
    <name evidence="3" type="ORF">F3Y22_tig00110988pilonHSYRG00063</name>
</gene>
<comment type="caution">
    <text evidence="3">The sequence shown here is derived from an EMBL/GenBank/DDBJ whole genome shotgun (WGS) entry which is preliminary data.</text>
</comment>
<dbReference type="SUPFAM" id="SSF50630">
    <property type="entry name" value="Acid proteases"/>
    <property type="match status" value="1"/>
</dbReference>
<dbReference type="InterPro" id="IPR032861">
    <property type="entry name" value="TAXi_N"/>
</dbReference>
<dbReference type="AlphaFoldDB" id="A0A6A2ZB13"/>
<comment type="similarity">
    <text evidence="1">Belongs to the peptidase A1 family.</text>
</comment>
<dbReference type="InterPro" id="IPR032799">
    <property type="entry name" value="TAXi_C"/>
</dbReference>
<dbReference type="PROSITE" id="PS51767">
    <property type="entry name" value="PEPTIDASE_A1"/>
    <property type="match status" value="1"/>
</dbReference>
<dbReference type="FunFam" id="2.40.70.10:FF:000021">
    <property type="entry name" value="Aspartyl protease AED1"/>
    <property type="match status" value="1"/>
</dbReference>
<dbReference type="InterPro" id="IPR033121">
    <property type="entry name" value="PEPTIDASE_A1"/>
</dbReference>
<evidence type="ECO:0000256" key="1">
    <source>
        <dbReference type="ARBA" id="ARBA00007447"/>
    </source>
</evidence>
<dbReference type="Gene3D" id="2.40.70.10">
    <property type="entry name" value="Acid Proteases"/>
    <property type="match status" value="2"/>
</dbReference>